<dbReference type="EMBL" id="BPLR01021670">
    <property type="protein sequence ID" value="GIX92231.1"/>
    <property type="molecule type" value="Genomic_DNA"/>
</dbReference>
<organism evidence="1 2">
    <name type="scientific">Caerostris extrusa</name>
    <name type="common">Bark spider</name>
    <name type="synonym">Caerostris bankana</name>
    <dbReference type="NCBI Taxonomy" id="172846"/>
    <lineage>
        <taxon>Eukaryota</taxon>
        <taxon>Metazoa</taxon>
        <taxon>Ecdysozoa</taxon>
        <taxon>Arthropoda</taxon>
        <taxon>Chelicerata</taxon>
        <taxon>Arachnida</taxon>
        <taxon>Araneae</taxon>
        <taxon>Araneomorphae</taxon>
        <taxon>Entelegynae</taxon>
        <taxon>Araneoidea</taxon>
        <taxon>Araneidae</taxon>
        <taxon>Caerostris</taxon>
    </lineage>
</organism>
<dbReference type="Proteomes" id="UP001054945">
    <property type="component" value="Unassembled WGS sequence"/>
</dbReference>
<evidence type="ECO:0000313" key="2">
    <source>
        <dbReference type="Proteomes" id="UP001054945"/>
    </source>
</evidence>
<gene>
    <name evidence="1" type="ORF">CEXT_318601</name>
</gene>
<keyword evidence="2" id="KW-1185">Reference proteome</keyword>
<protein>
    <submittedName>
        <fullName evidence="1">Uncharacterized protein</fullName>
    </submittedName>
</protein>
<dbReference type="AlphaFoldDB" id="A0AAV4P957"/>
<sequence>MLKSVRWNGFVYERNSPEKSSSCSGGTQRPVERKICNRSGPIRMNPFECKKRAFGPALKCRFTADKAVSLPERTVSDMFTVDGKRVKGNKKEK</sequence>
<evidence type="ECO:0000313" key="1">
    <source>
        <dbReference type="EMBL" id="GIX92231.1"/>
    </source>
</evidence>
<comment type="caution">
    <text evidence="1">The sequence shown here is derived from an EMBL/GenBank/DDBJ whole genome shotgun (WGS) entry which is preliminary data.</text>
</comment>
<proteinExistence type="predicted"/>
<name>A0AAV4P957_CAEEX</name>
<reference evidence="1 2" key="1">
    <citation type="submission" date="2021-06" db="EMBL/GenBank/DDBJ databases">
        <title>Caerostris extrusa draft genome.</title>
        <authorList>
            <person name="Kono N."/>
            <person name="Arakawa K."/>
        </authorList>
    </citation>
    <scope>NUCLEOTIDE SEQUENCE [LARGE SCALE GENOMIC DNA]</scope>
</reference>
<accession>A0AAV4P957</accession>